<dbReference type="Pfam" id="PF14622">
    <property type="entry name" value="Ribonucleas_3_3"/>
    <property type="match status" value="1"/>
</dbReference>
<accession>A0A835BDQ9</accession>
<dbReference type="PROSITE" id="PS50137">
    <property type="entry name" value="DS_RBD"/>
    <property type="match status" value="1"/>
</dbReference>
<dbReference type="AlphaFoldDB" id="A0A835BDQ9"/>
<name>A0A835BDQ9_9POAL</name>
<dbReference type="OrthoDB" id="416741at2759"/>
<dbReference type="Proteomes" id="UP000636709">
    <property type="component" value="Unassembled WGS sequence"/>
</dbReference>
<gene>
    <name evidence="7" type="ORF">HU200_036909</name>
</gene>
<dbReference type="Gene3D" id="3.30.160.20">
    <property type="match status" value="1"/>
</dbReference>
<dbReference type="GO" id="GO:0005634">
    <property type="term" value="C:nucleus"/>
    <property type="evidence" value="ECO:0007669"/>
    <property type="project" value="TreeGrafter"/>
</dbReference>
<feature type="domain" description="RNase III" evidence="6">
    <location>
        <begin position="30"/>
        <end position="181"/>
    </location>
</feature>
<evidence type="ECO:0000256" key="1">
    <source>
        <dbReference type="ARBA" id="ARBA00022801"/>
    </source>
</evidence>
<dbReference type="GO" id="GO:0030422">
    <property type="term" value="P:siRNA processing"/>
    <property type="evidence" value="ECO:0007669"/>
    <property type="project" value="TreeGrafter"/>
</dbReference>
<dbReference type="PROSITE" id="PS50142">
    <property type="entry name" value="RNASE_3_2"/>
    <property type="match status" value="1"/>
</dbReference>
<evidence type="ECO:0008006" key="9">
    <source>
        <dbReference type="Google" id="ProtNLM"/>
    </source>
</evidence>
<proteinExistence type="predicted"/>
<feature type="compositionally biased region" description="Basic and acidic residues" evidence="4">
    <location>
        <begin position="1"/>
        <end position="16"/>
    </location>
</feature>
<sequence>MPSHVPREHREQHSKDAPPGFLPPMAAEDVAAVEAVLGYDFADKSLVELALTHGSFYHPYGPGDTYERLEYLGDGVLTCLVSREVFRTYRTLPPGPLTKLRAANVDKEKLARVAVGRGLHRFLRHKAPLLEGQVMHFNLLETLGKHPVSELLEFCQKTRRELKIVKDEWDKNLKVEVLIDGELVGSATYAQKDIAGSRAAKAALDKLKETTGQTQSESAEGIFLSHSTN</sequence>
<evidence type="ECO:0000256" key="4">
    <source>
        <dbReference type="SAM" id="MobiDB-lite"/>
    </source>
</evidence>
<dbReference type="EMBL" id="JACEFO010001882">
    <property type="protein sequence ID" value="KAF8696025.1"/>
    <property type="molecule type" value="Genomic_DNA"/>
</dbReference>
<dbReference type="SUPFAM" id="SSF69065">
    <property type="entry name" value="RNase III domain-like"/>
    <property type="match status" value="1"/>
</dbReference>
<feature type="domain" description="DRBM" evidence="5">
    <location>
        <begin position="146"/>
        <end position="209"/>
    </location>
</feature>
<dbReference type="PROSITE" id="PS00517">
    <property type="entry name" value="RNASE_3_1"/>
    <property type="match status" value="1"/>
</dbReference>
<comment type="caution">
    <text evidence="7">The sequence shown here is derived from an EMBL/GenBank/DDBJ whole genome shotgun (WGS) entry which is preliminary data.</text>
</comment>
<dbReference type="InterPro" id="IPR036389">
    <property type="entry name" value="RNase_III_sf"/>
</dbReference>
<dbReference type="SMART" id="SM00358">
    <property type="entry name" value="DSRM"/>
    <property type="match status" value="1"/>
</dbReference>
<evidence type="ECO:0000259" key="6">
    <source>
        <dbReference type="PROSITE" id="PS50142"/>
    </source>
</evidence>
<dbReference type="GO" id="GO:0004525">
    <property type="term" value="F:ribonuclease III activity"/>
    <property type="evidence" value="ECO:0007669"/>
    <property type="project" value="InterPro"/>
</dbReference>
<dbReference type="PANTHER" id="PTHR14950">
    <property type="entry name" value="DICER-RELATED"/>
    <property type="match status" value="1"/>
</dbReference>
<dbReference type="SUPFAM" id="SSF54768">
    <property type="entry name" value="dsRNA-binding domain-like"/>
    <property type="match status" value="1"/>
</dbReference>
<feature type="region of interest" description="Disordered" evidence="4">
    <location>
        <begin position="209"/>
        <end position="229"/>
    </location>
</feature>
<keyword evidence="8" id="KW-1185">Reference proteome</keyword>
<dbReference type="CDD" id="cd19875">
    <property type="entry name" value="DSRM_EIF2AK2-like"/>
    <property type="match status" value="1"/>
</dbReference>
<dbReference type="CDD" id="cd00593">
    <property type="entry name" value="RIBOc"/>
    <property type="match status" value="1"/>
</dbReference>
<keyword evidence="2 3" id="KW-0694">RNA-binding</keyword>
<dbReference type="GO" id="GO:0005737">
    <property type="term" value="C:cytoplasm"/>
    <property type="evidence" value="ECO:0007669"/>
    <property type="project" value="TreeGrafter"/>
</dbReference>
<dbReference type="InterPro" id="IPR014720">
    <property type="entry name" value="dsRBD_dom"/>
</dbReference>
<evidence type="ECO:0000256" key="3">
    <source>
        <dbReference type="PROSITE-ProRule" id="PRU00266"/>
    </source>
</evidence>
<feature type="region of interest" description="Disordered" evidence="4">
    <location>
        <begin position="1"/>
        <end position="21"/>
    </location>
</feature>
<evidence type="ECO:0000256" key="2">
    <source>
        <dbReference type="ARBA" id="ARBA00022884"/>
    </source>
</evidence>
<organism evidence="7 8">
    <name type="scientific">Digitaria exilis</name>
    <dbReference type="NCBI Taxonomy" id="1010633"/>
    <lineage>
        <taxon>Eukaryota</taxon>
        <taxon>Viridiplantae</taxon>
        <taxon>Streptophyta</taxon>
        <taxon>Embryophyta</taxon>
        <taxon>Tracheophyta</taxon>
        <taxon>Spermatophyta</taxon>
        <taxon>Magnoliopsida</taxon>
        <taxon>Liliopsida</taxon>
        <taxon>Poales</taxon>
        <taxon>Poaceae</taxon>
        <taxon>PACMAD clade</taxon>
        <taxon>Panicoideae</taxon>
        <taxon>Panicodae</taxon>
        <taxon>Paniceae</taxon>
        <taxon>Anthephorinae</taxon>
        <taxon>Digitaria</taxon>
    </lineage>
</organism>
<dbReference type="SMART" id="SM00535">
    <property type="entry name" value="RIBOc"/>
    <property type="match status" value="1"/>
</dbReference>
<dbReference type="GO" id="GO:0003723">
    <property type="term" value="F:RNA binding"/>
    <property type="evidence" value="ECO:0007669"/>
    <property type="project" value="UniProtKB-UniRule"/>
</dbReference>
<reference evidence="7" key="1">
    <citation type="submission" date="2020-07" db="EMBL/GenBank/DDBJ databases">
        <title>Genome sequence and genetic diversity analysis of an under-domesticated orphan crop, white fonio (Digitaria exilis).</title>
        <authorList>
            <person name="Bennetzen J.L."/>
            <person name="Chen S."/>
            <person name="Ma X."/>
            <person name="Wang X."/>
            <person name="Yssel A.E.J."/>
            <person name="Chaluvadi S.R."/>
            <person name="Johnson M."/>
            <person name="Gangashetty P."/>
            <person name="Hamidou F."/>
            <person name="Sanogo M.D."/>
            <person name="Zwaenepoel A."/>
            <person name="Wallace J."/>
            <person name="Van De Peer Y."/>
            <person name="Van Deynze A."/>
        </authorList>
    </citation>
    <scope>NUCLEOTIDE SEQUENCE</scope>
    <source>
        <tissue evidence="7">Leaves</tissue>
    </source>
</reference>
<evidence type="ECO:0000259" key="5">
    <source>
        <dbReference type="PROSITE" id="PS50137"/>
    </source>
</evidence>
<dbReference type="InterPro" id="IPR000999">
    <property type="entry name" value="RNase_III_dom"/>
</dbReference>
<protein>
    <recommendedName>
        <fullName evidence="9">RNase III domain-containing protein</fullName>
    </recommendedName>
</protein>
<keyword evidence="1" id="KW-0378">Hydrolase</keyword>
<dbReference type="PANTHER" id="PTHR14950:SF54">
    <property type="entry name" value="RNASE II-LIKE 1"/>
    <property type="match status" value="1"/>
</dbReference>
<evidence type="ECO:0000313" key="8">
    <source>
        <dbReference type="Proteomes" id="UP000636709"/>
    </source>
</evidence>
<dbReference type="Gene3D" id="1.10.1520.10">
    <property type="entry name" value="Ribonuclease III domain"/>
    <property type="match status" value="1"/>
</dbReference>
<evidence type="ECO:0000313" key="7">
    <source>
        <dbReference type="EMBL" id="KAF8696025.1"/>
    </source>
</evidence>
<dbReference type="Pfam" id="PF00035">
    <property type="entry name" value="dsrm"/>
    <property type="match status" value="1"/>
</dbReference>